<gene>
    <name evidence="1" type="primary">bfuAIR</name>
</gene>
<dbReference type="EMBL" id="HQ446233">
    <property type="protein sequence ID" value="ADQ20499.1"/>
    <property type="molecule type" value="Genomic_DNA"/>
</dbReference>
<proteinExistence type="predicted"/>
<protein>
    <submittedName>
        <fullName evidence="1">BfuAI</fullName>
    </submittedName>
</protein>
<sequence length="486" mass="54878">MSHDLLASISSASIANILTDQSTLFTSETINNLSIYASREGKTSWPFADGVIVIEEEATVKYKMAVEFKRVNEGIHGILTALGQSQAYLKKGYNGTIIIIPEVYNTHEAPGEYLKSVLDLVGEDLPIMIFTYKINGENDLEVNCIRNIDLSTTAIDSDDTTNQTNTISTQWAHLREGSTEPDTFYRYLQMAKRIDLTELNEPTIEFPIELLNALPNDVDPLKYLSNAPGDTYHDFVWRHFWFTYIINERTLPLFTLEGDLYKVCDASSSLLKNDGLPKYFLVGKSNSPKNKIIGKLNAGTINEEQAWVEYAQKIKDRAHSFREDIDSSLYHIGMIDEDGKPTSIGYKFVDACERNRNDSINGTPLAIFETAIIQHGELGAFIHYISLASQKIFKDTPLKYSVIEGNEFKSFNSNNYLKEVEEILANDIKVIRKVSLRGGVGRKPFQAELAVLGFLGFFKKGRNRFKPVVGLDIDWEKVYTALNREI</sequence>
<name>E5LGB1_9BACI</name>
<dbReference type="REBASE" id="4687">
    <property type="entry name" value="BfuAI"/>
</dbReference>
<organism evidence="1">
    <name type="scientific">Lysinibacillus fusiformis</name>
    <dbReference type="NCBI Taxonomy" id="28031"/>
    <lineage>
        <taxon>Bacteria</taxon>
        <taxon>Bacillati</taxon>
        <taxon>Bacillota</taxon>
        <taxon>Bacilli</taxon>
        <taxon>Bacillales</taxon>
        <taxon>Bacillaceae</taxon>
        <taxon>Lysinibacillus</taxon>
    </lineage>
</organism>
<evidence type="ECO:0000313" key="1">
    <source>
        <dbReference type="EMBL" id="ADQ20499.1"/>
    </source>
</evidence>
<dbReference type="RefSeq" id="WP_205445375.1">
    <property type="nucleotide sequence ID" value="NZ_CP070490.1"/>
</dbReference>
<reference evidence="1" key="1">
    <citation type="submission" date="2010-10" db="EMBL/GenBank/DDBJ databases">
        <title>BfuAI restriction-modification system genes.</title>
        <authorList>
            <person name="Nkenfou C."/>
        </authorList>
    </citation>
    <scope>NUCLEOTIDE SEQUENCE</scope>
    <source>
        <strain evidence="1">1083</strain>
    </source>
</reference>
<accession>E5LGB1</accession>
<dbReference type="AlphaFoldDB" id="E5LGB1"/>